<comment type="caution">
    <text evidence="1">The sequence shown here is derived from an EMBL/GenBank/DDBJ whole genome shotgun (WGS) entry which is preliminary data.</text>
</comment>
<accession>A0AAW1AXS4</accession>
<gene>
    <name evidence="1" type="ORF">NXF25_015058</name>
</gene>
<organism evidence="1 2">
    <name type="scientific">Crotalus adamanteus</name>
    <name type="common">Eastern diamondback rattlesnake</name>
    <dbReference type="NCBI Taxonomy" id="8729"/>
    <lineage>
        <taxon>Eukaryota</taxon>
        <taxon>Metazoa</taxon>
        <taxon>Chordata</taxon>
        <taxon>Craniata</taxon>
        <taxon>Vertebrata</taxon>
        <taxon>Euteleostomi</taxon>
        <taxon>Lepidosauria</taxon>
        <taxon>Squamata</taxon>
        <taxon>Bifurcata</taxon>
        <taxon>Unidentata</taxon>
        <taxon>Episquamata</taxon>
        <taxon>Toxicofera</taxon>
        <taxon>Serpentes</taxon>
        <taxon>Colubroidea</taxon>
        <taxon>Viperidae</taxon>
        <taxon>Crotalinae</taxon>
        <taxon>Crotalus</taxon>
    </lineage>
</organism>
<dbReference type="Proteomes" id="UP001474421">
    <property type="component" value="Unassembled WGS sequence"/>
</dbReference>
<keyword evidence="2" id="KW-1185">Reference proteome</keyword>
<dbReference type="EMBL" id="JAOTOJ010000011">
    <property type="protein sequence ID" value="KAK9394530.1"/>
    <property type="molecule type" value="Genomic_DNA"/>
</dbReference>
<dbReference type="AlphaFoldDB" id="A0AAW1AXS4"/>
<protein>
    <submittedName>
        <fullName evidence="1">Uncharacterized protein</fullName>
    </submittedName>
</protein>
<name>A0AAW1AXS4_CROAD</name>
<sequence>MTEIIEIMEINEYAGKGPTPSMYLQNEQDCSAQGHPMIQPSQCLMVMGALDIA</sequence>
<proteinExistence type="predicted"/>
<reference evidence="1 2" key="1">
    <citation type="journal article" date="2024" name="Proc. Natl. Acad. Sci. U.S.A.">
        <title>The genetic regulatory architecture and epigenomic basis for age-related changes in rattlesnake venom.</title>
        <authorList>
            <person name="Hogan M.P."/>
            <person name="Holding M.L."/>
            <person name="Nystrom G.S."/>
            <person name="Colston T.J."/>
            <person name="Bartlett D.A."/>
            <person name="Mason A.J."/>
            <person name="Ellsworth S.A."/>
            <person name="Rautsaw R.M."/>
            <person name="Lawrence K.C."/>
            <person name="Strickland J.L."/>
            <person name="He B."/>
            <person name="Fraser P."/>
            <person name="Margres M.J."/>
            <person name="Gilbert D.M."/>
            <person name="Gibbs H.L."/>
            <person name="Parkinson C.L."/>
            <person name="Rokyta D.R."/>
        </authorList>
    </citation>
    <scope>NUCLEOTIDE SEQUENCE [LARGE SCALE GENOMIC DNA]</scope>
    <source>
        <strain evidence="1">DRR0105</strain>
    </source>
</reference>
<evidence type="ECO:0000313" key="2">
    <source>
        <dbReference type="Proteomes" id="UP001474421"/>
    </source>
</evidence>
<evidence type="ECO:0000313" key="1">
    <source>
        <dbReference type="EMBL" id="KAK9394530.1"/>
    </source>
</evidence>